<organism evidence="2 3">
    <name type="scientific">Loigolactobacillus backii</name>
    <dbReference type="NCBI Taxonomy" id="375175"/>
    <lineage>
        <taxon>Bacteria</taxon>
        <taxon>Bacillati</taxon>
        <taxon>Bacillota</taxon>
        <taxon>Bacilli</taxon>
        <taxon>Lactobacillales</taxon>
        <taxon>Lactobacillaceae</taxon>
        <taxon>Loigolactobacillus</taxon>
    </lineage>
</organism>
<dbReference type="AlphaFoldDB" id="A0A192H3T9"/>
<name>A0A192H3T9_9LACO</name>
<reference evidence="2 3" key="1">
    <citation type="submission" date="2016-03" db="EMBL/GenBank/DDBJ databases">
        <title>Pediococcus and Lactobacillus from brewery environment - whole genome sequencing and assembly.</title>
        <authorList>
            <person name="Behr J."/>
            <person name="Geissler A.J."/>
            <person name="Vogel R.F."/>
        </authorList>
    </citation>
    <scope>NUCLEOTIDE SEQUENCE [LARGE SCALE GENOMIC DNA]</scope>
    <source>
        <strain evidence="2 3">TMW 1.1989</strain>
    </source>
</reference>
<proteinExistence type="predicted"/>
<keyword evidence="1" id="KW-0175">Coiled coil</keyword>
<dbReference type="OrthoDB" id="2259104at2"/>
<feature type="coiled-coil region" evidence="1">
    <location>
        <begin position="40"/>
        <end position="167"/>
    </location>
</feature>
<evidence type="ECO:0000256" key="1">
    <source>
        <dbReference type="SAM" id="Coils"/>
    </source>
</evidence>
<keyword evidence="3" id="KW-1185">Reference proteome</keyword>
<protein>
    <submittedName>
        <fullName evidence="2">Uncharacterized protein</fullName>
    </submittedName>
</protein>
<dbReference type="Proteomes" id="UP000078582">
    <property type="component" value="Chromosome"/>
</dbReference>
<dbReference type="EMBL" id="CP014873">
    <property type="protein sequence ID" value="ANK63484.1"/>
    <property type="molecule type" value="Genomic_DNA"/>
</dbReference>
<gene>
    <name evidence="2" type="ORF">AYR53_01600</name>
</gene>
<dbReference type="STRING" id="375175.AYR53_01600"/>
<feature type="coiled-coil region" evidence="1">
    <location>
        <begin position="244"/>
        <end position="303"/>
    </location>
</feature>
<accession>A0A192H3T9</accession>
<sequence>MIIFRQLAESNKLRPIKKETEMEITSQTKEDQKAANNTSLDDIVATRSETEAKLADLENQVKDVRDQLKQQLTTERTTLLNKINKVVPEIEDLKKQHTADEAKLVELKKKVQDQTTVQYANVQKQFSNSQTELETIQKQQRDVQTSLNDYNQQTDAANKKLSGYQDEEAEMVDKIKQETDLTKMIELAERQKSHVQALNAKKADVKGQLDVIDVKISNAKGRLETLPKDEAAIKDKQSVLAEQIKSLKAQIKAKQDARDRERDATAKQLEKLQSDLTANQKRYDQYTKQLKETKQKLASYFNVQQSIQAVKLDKQRHYFALASDLTPDLASRYPDTLGQLKRSFDQIGATPTVVTTKYNDYLTKTWQQYKKSGLVSANSQLLNLYQSLQETEKPGTVKEDIIPQNADWQYVKDDATHSETVKNEDDQPVMQVKRRADNSLWYVLYYSQGKVIKRDVFDLKGQLSATQYLDQKNVNRVVSENFYRTNGSLVLVKEYNDDNKETIQLLNESGILLEVFSSENELIIWWLRNMVFTNGDNTVVIDLIDDFYTYLAENTPDNVTLLPVVTDYDKAQPALNTILTGRVTVTGLLTIDEKTNDQIVSDSQVSLRASSLPKLSRKKEQVTE</sequence>
<evidence type="ECO:0000313" key="2">
    <source>
        <dbReference type="EMBL" id="ANK63484.1"/>
    </source>
</evidence>
<evidence type="ECO:0000313" key="3">
    <source>
        <dbReference type="Proteomes" id="UP000078582"/>
    </source>
</evidence>